<evidence type="ECO:0000259" key="2">
    <source>
        <dbReference type="PROSITE" id="PS50110"/>
    </source>
</evidence>
<comment type="caution">
    <text evidence="4">The sequence shown here is derived from an EMBL/GenBank/DDBJ whole genome shotgun (WGS) entry which is preliminary data.</text>
</comment>
<dbReference type="InterPro" id="IPR011006">
    <property type="entry name" value="CheY-like_superfamily"/>
</dbReference>
<organism evidence="4 5">
    <name type="scientific">Aquirufa originis</name>
    <dbReference type="NCBI Taxonomy" id="3096514"/>
    <lineage>
        <taxon>Bacteria</taxon>
        <taxon>Pseudomonadati</taxon>
        <taxon>Bacteroidota</taxon>
        <taxon>Cytophagia</taxon>
        <taxon>Cytophagales</taxon>
        <taxon>Flectobacillaceae</taxon>
        <taxon>Aquirufa</taxon>
    </lineage>
</organism>
<dbReference type="Pfam" id="PF04397">
    <property type="entry name" value="LytTR"/>
    <property type="match status" value="1"/>
</dbReference>
<feature type="domain" description="Response regulatory" evidence="2">
    <location>
        <begin position="15"/>
        <end position="126"/>
    </location>
</feature>
<accession>A0ABW6D6M7</accession>
<gene>
    <name evidence="4" type="ORF">SKC35_09200</name>
</gene>
<dbReference type="SMART" id="SM00448">
    <property type="entry name" value="REC"/>
    <property type="match status" value="1"/>
</dbReference>
<dbReference type="PANTHER" id="PTHR37299:SF1">
    <property type="entry name" value="STAGE 0 SPORULATION PROTEIN A HOMOLOG"/>
    <property type="match status" value="1"/>
</dbReference>
<dbReference type="PANTHER" id="PTHR37299">
    <property type="entry name" value="TRANSCRIPTIONAL REGULATOR-RELATED"/>
    <property type="match status" value="1"/>
</dbReference>
<evidence type="ECO:0000313" key="4">
    <source>
        <dbReference type="EMBL" id="MFD3293860.1"/>
    </source>
</evidence>
<dbReference type="Proteomes" id="UP001598112">
    <property type="component" value="Unassembled WGS sequence"/>
</dbReference>
<dbReference type="SMART" id="SM00850">
    <property type="entry name" value="LytTR"/>
    <property type="match status" value="1"/>
</dbReference>
<dbReference type="PROSITE" id="PS50110">
    <property type="entry name" value="RESPONSE_REGULATORY"/>
    <property type="match status" value="1"/>
</dbReference>
<dbReference type="RefSeq" id="WP_377979101.1">
    <property type="nucleotide sequence ID" value="NZ_JBBKXY010000003.1"/>
</dbReference>
<keyword evidence="4" id="KW-0238">DNA-binding</keyword>
<proteinExistence type="predicted"/>
<name>A0ABW6D6M7_9BACT</name>
<keyword evidence="1" id="KW-0597">Phosphoprotein</keyword>
<evidence type="ECO:0000313" key="5">
    <source>
        <dbReference type="Proteomes" id="UP001598112"/>
    </source>
</evidence>
<feature type="domain" description="HTH LytTR-type" evidence="3">
    <location>
        <begin position="157"/>
        <end position="247"/>
    </location>
</feature>
<dbReference type="Pfam" id="PF00072">
    <property type="entry name" value="Response_reg"/>
    <property type="match status" value="1"/>
</dbReference>
<protein>
    <submittedName>
        <fullName evidence="4">LytTR family DNA-binding domain-containing protein</fullName>
    </submittedName>
</protein>
<keyword evidence="5" id="KW-1185">Reference proteome</keyword>
<dbReference type="Gene3D" id="3.40.50.2300">
    <property type="match status" value="1"/>
</dbReference>
<dbReference type="GO" id="GO:0003677">
    <property type="term" value="F:DNA binding"/>
    <property type="evidence" value="ECO:0007669"/>
    <property type="project" value="UniProtKB-KW"/>
</dbReference>
<evidence type="ECO:0000259" key="3">
    <source>
        <dbReference type="PROSITE" id="PS50930"/>
    </source>
</evidence>
<feature type="modified residue" description="4-aspartylphosphate" evidence="1">
    <location>
        <position position="66"/>
    </location>
</feature>
<sequence length="250" mass="28958">MSEENLVEIPGTILKCLAVDDESLALDLVEDNISKVPFLQLVKRCRNAMEAVEYLENNPVDLLFLDIQMPGMTGLQFLESLTTKPMVIFVTAYQQYALDGFNLDVIDYVLKPINFERFLKASHKALDYHKSKLVLNKPAEAPKLEFIFIHADYSLMKIMLEDILYIEGLKDYIKIHLRTQKFPVVCRMTMKSIEEKLPSTDFIRVHKSFIVSLSKMESIRSQKIKIGENHIPISESYSEHFYQIIGYQKQ</sequence>
<dbReference type="InterPro" id="IPR001789">
    <property type="entry name" value="Sig_transdc_resp-reg_receiver"/>
</dbReference>
<dbReference type="PROSITE" id="PS50930">
    <property type="entry name" value="HTH_LYTTR"/>
    <property type="match status" value="1"/>
</dbReference>
<evidence type="ECO:0000256" key="1">
    <source>
        <dbReference type="PROSITE-ProRule" id="PRU00169"/>
    </source>
</evidence>
<dbReference type="InterPro" id="IPR007492">
    <property type="entry name" value="LytTR_DNA-bd_dom"/>
</dbReference>
<reference evidence="4 5" key="1">
    <citation type="submission" date="2024-03" db="EMBL/GenBank/DDBJ databases">
        <title>Aquirufa genome sequencing.</title>
        <authorList>
            <person name="Pitt A."/>
            <person name="Hahn M.W."/>
        </authorList>
    </citation>
    <scope>NUCLEOTIDE SEQUENCE [LARGE SCALE GENOMIC DNA]</scope>
    <source>
        <strain evidence="4 5">KTFRIE-69F</strain>
    </source>
</reference>
<dbReference type="SUPFAM" id="SSF52172">
    <property type="entry name" value="CheY-like"/>
    <property type="match status" value="1"/>
</dbReference>
<dbReference type="Gene3D" id="2.40.50.1020">
    <property type="entry name" value="LytTr DNA-binding domain"/>
    <property type="match status" value="1"/>
</dbReference>
<dbReference type="EMBL" id="JBBKXY010000003">
    <property type="protein sequence ID" value="MFD3293860.1"/>
    <property type="molecule type" value="Genomic_DNA"/>
</dbReference>
<dbReference type="InterPro" id="IPR046947">
    <property type="entry name" value="LytR-like"/>
</dbReference>